<evidence type="ECO:0000313" key="3">
    <source>
        <dbReference type="EMBL" id="KNF09846.1"/>
    </source>
</evidence>
<dbReference type="PANTHER" id="PTHR46797:SF1">
    <property type="entry name" value="METHYLPHOSPHONATE SYNTHASE"/>
    <property type="match status" value="1"/>
</dbReference>
<dbReference type="InterPro" id="IPR010982">
    <property type="entry name" value="Lambda_DNA-bd_dom_sf"/>
</dbReference>
<dbReference type="EMBL" id="LGSS01000001">
    <property type="protein sequence ID" value="KNF09846.1"/>
    <property type="molecule type" value="Genomic_DNA"/>
</dbReference>
<organism evidence="3 4">
    <name type="scientific">Gottschalkia purinilytica</name>
    <name type="common">Clostridium purinilyticum</name>
    <dbReference type="NCBI Taxonomy" id="1503"/>
    <lineage>
        <taxon>Bacteria</taxon>
        <taxon>Bacillati</taxon>
        <taxon>Bacillota</taxon>
        <taxon>Tissierellia</taxon>
        <taxon>Tissierellales</taxon>
        <taxon>Gottschalkiaceae</taxon>
        <taxon>Gottschalkia</taxon>
    </lineage>
</organism>
<keyword evidence="1" id="KW-0238">DNA-binding</keyword>
<dbReference type="SUPFAM" id="SSF47413">
    <property type="entry name" value="lambda repressor-like DNA-binding domains"/>
    <property type="match status" value="1"/>
</dbReference>
<dbReference type="PROSITE" id="PS50943">
    <property type="entry name" value="HTH_CROC1"/>
    <property type="match status" value="1"/>
</dbReference>
<accession>A0A0L0WEI2</accession>
<keyword evidence="4" id="KW-1185">Reference proteome</keyword>
<dbReference type="Pfam" id="PF01381">
    <property type="entry name" value="HTH_3"/>
    <property type="match status" value="1"/>
</dbReference>
<evidence type="ECO:0000313" key="4">
    <source>
        <dbReference type="Proteomes" id="UP000037267"/>
    </source>
</evidence>
<dbReference type="STRING" id="1503.CLPU_1c00110"/>
<gene>
    <name evidence="3" type="ORF">CLPU_1c00110</name>
</gene>
<dbReference type="SMART" id="SM00530">
    <property type="entry name" value="HTH_XRE"/>
    <property type="match status" value="1"/>
</dbReference>
<sequence length="66" mass="7548">MLGDKITQLRLERNLSMNMLAKKSGVSVSVLFYIESKNRDPRFSTICKLAKALKVSIDEFIEKNDI</sequence>
<comment type="caution">
    <text evidence="3">The sequence shown here is derived from an EMBL/GenBank/DDBJ whole genome shotgun (WGS) entry which is preliminary data.</text>
</comment>
<dbReference type="Gene3D" id="1.10.260.40">
    <property type="entry name" value="lambda repressor-like DNA-binding domains"/>
    <property type="match status" value="1"/>
</dbReference>
<reference evidence="4" key="1">
    <citation type="submission" date="2015-07" db="EMBL/GenBank/DDBJ databases">
        <title>Draft genome sequence of the purine-degrading Gottschalkia purinilyticum DSM 1384 (formerly Clostridium purinilyticum).</title>
        <authorList>
            <person name="Poehlein A."/>
            <person name="Schiel-Bengelsdorf B."/>
            <person name="Bengelsdorf F.R."/>
            <person name="Daniel R."/>
            <person name="Duerre P."/>
        </authorList>
    </citation>
    <scope>NUCLEOTIDE SEQUENCE [LARGE SCALE GENOMIC DNA]</scope>
    <source>
        <strain evidence="4">DSM 1384</strain>
    </source>
</reference>
<evidence type="ECO:0000256" key="1">
    <source>
        <dbReference type="ARBA" id="ARBA00023125"/>
    </source>
</evidence>
<dbReference type="GO" id="GO:0005829">
    <property type="term" value="C:cytosol"/>
    <property type="evidence" value="ECO:0007669"/>
    <property type="project" value="TreeGrafter"/>
</dbReference>
<evidence type="ECO:0000259" key="2">
    <source>
        <dbReference type="PROSITE" id="PS50943"/>
    </source>
</evidence>
<dbReference type="PANTHER" id="PTHR46797">
    <property type="entry name" value="HTH-TYPE TRANSCRIPTIONAL REGULATOR"/>
    <property type="match status" value="1"/>
</dbReference>
<dbReference type="InterPro" id="IPR050807">
    <property type="entry name" value="TransReg_Diox_bact_type"/>
</dbReference>
<dbReference type="GO" id="GO:0003700">
    <property type="term" value="F:DNA-binding transcription factor activity"/>
    <property type="evidence" value="ECO:0007669"/>
    <property type="project" value="TreeGrafter"/>
</dbReference>
<proteinExistence type="predicted"/>
<dbReference type="CDD" id="cd00093">
    <property type="entry name" value="HTH_XRE"/>
    <property type="match status" value="1"/>
</dbReference>
<dbReference type="InterPro" id="IPR001387">
    <property type="entry name" value="Cro/C1-type_HTH"/>
</dbReference>
<protein>
    <submittedName>
        <fullName evidence="3">Putative transcriptional regulator</fullName>
    </submittedName>
</protein>
<dbReference type="OrthoDB" id="2087154at2"/>
<feature type="domain" description="HTH cro/C1-type" evidence="2">
    <location>
        <begin position="6"/>
        <end position="60"/>
    </location>
</feature>
<dbReference type="Proteomes" id="UP000037267">
    <property type="component" value="Unassembled WGS sequence"/>
</dbReference>
<dbReference type="RefSeq" id="WP_050353595.1">
    <property type="nucleotide sequence ID" value="NZ_LGSS01000001.1"/>
</dbReference>
<dbReference type="GO" id="GO:0003677">
    <property type="term" value="F:DNA binding"/>
    <property type="evidence" value="ECO:0007669"/>
    <property type="project" value="UniProtKB-KW"/>
</dbReference>
<name>A0A0L0WEI2_GOTPU</name>
<dbReference type="AlphaFoldDB" id="A0A0L0WEI2"/>